<keyword evidence="1" id="KW-0812">Transmembrane</keyword>
<dbReference type="EMBL" id="CP014546">
    <property type="protein sequence ID" value="AMN79402.1"/>
    <property type="molecule type" value="Genomic_DNA"/>
</dbReference>
<feature type="transmembrane region" description="Helical" evidence="1">
    <location>
        <begin position="12"/>
        <end position="32"/>
    </location>
</feature>
<accession>A0A127HXS6</accession>
<feature type="transmembrane region" description="Helical" evidence="1">
    <location>
        <begin position="104"/>
        <end position="126"/>
    </location>
</feature>
<dbReference type="RefSeq" id="WP_061435619.1">
    <property type="nucleotide sequence ID" value="NZ_CP014546.1"/>
</dbReference>
<evidence type="ECO:0000313" key="3">
    <source>
        <dbReference type="Proteomes" id="UP000070516"/>
    </source>
</evidence>
<proteinExistence type="predicted"/>
<dbReference type="KEGG" id="pazo:AYR47_14180"/>
<organism evidence="2 3">
    <name type="scientific">Pseudomonas azotoformans</name>
    <dbReference type="NCBI Taxonomy" id="47878"/>
    <lineage>
        <taxon>Bacteria</taxon>
        <taxon>Pseudomonadati</taxon>
        <taxon>Pseudomonadota</taxon>
        <taxon>Gammaproteobacteria</taxon>
        <taxon>Pseudomonadales</taxon>
        <taxon>Pseudomonadaceae</taxon>
        <taxon>Pseudomonas</taxon>
    </lineage>
</organism>
<protein>
    <submittedName>
        <fullName evidence="2">Uncharacterized protein</fullName>
    </submittedName>
</protein>
<keyword evidence="1" id="KW-1133">Transmembrane helix</keyword>
<evidence type="ECO:0000256" key="1">
    <source>
        <dbReference type="SAM" id="Phobius"/>
    </source>
</evidence>
<evidence type="ECO:0000313" key="2">
    <source>
        <dbReference type="EMBL" id="AMN79402.1"/>
    </source>
</evidence>
<gene>
    <name evidence="2" type="ORF">AYR47_14180</name>
</gene>
<keyword evidence="1" id="KW-0472">Membrane</keyword>
<dbReference type="AlphaFoldDB" id="A0A127HXS6"/>
<sequence>MTSIDTWSPWVAIIALGGWSLLALVNTAYSLYLSRRHLEALKEALKNSRYIYIWGTSLGKRGLIWSLLEITKITGMIMMPQTHIRIGDLDTVDHKNFPPHLKRLLKLDFVMIIATGVWLTTVFVLLKLKLA</sequence>
<dbReference type="Proteomes" id="UP000070516">
    <property type="component" value="Chromosome"/>
</dbReference>
<reference evidence="2 3" key="1">
    <citation type="submission" date="2016-02" db="EMBL/GenBank/DDBJ databases">
        <title>Complete genome sequence of Pseudomonas azotoformans S4.</title>
        <authorList>
            <person name="Fang Y."/>
            <person name="Wu L."/>
            <person name="Feng G."/>
        </authorList>
    </citation>
    <scope>NUCLEOTIDE SEQUENCE [LARGE SCALE GENOMIC DNA]</scope>
    <source>
        <strain evidence="2 3">S4</strain>
    </source>
</reference>
<name>A0A127HXS6_PSEAZ</name>